<reference evidence="2 3" key="1">
    <citation type="journal article" date="2010" name="Stand. Genomic Sci.">
        <title>Complete genome sequence of Haliangium ochraceum type strain (SMP-2).</title>
        <authorList>
            <consortium name="US DOE Joint Genome Institute (JGI-PGF)"/>
            <person name="Ivanova N."/>
            <person name="Daum C."/>
            <person name="Lang E."/>
            <person name="Abt B."/>
            <person name="Kopitz M."/>
            <person name="Saunders E."/>
            <person name="Lapidus A."/>
            <person name="Lucas S."/>
            <person name="Glavina Del Rio T."/>
            <person name="Nolan M."/>
            <person name="Tice H."/>
            <person name="Copeland A."/>
            <person name="Cheng J.F."/>
            <person name="Chen F."/>
            <person name="Bruce D."/>
            <person name="Goodwin L."/>
            <person name="Pitluck S."/>
            <person name="Mavromatis K."/>
            <person name="Pati A."/>
            <person name="Mikhailova N."/>
            <person name="Chen A."/>
            <person name="Palaniappan K."/>
            <person name="Land M."/>
            <person name="Hauser L."/>
            <person name="Chang Y.J."/>
            <person name="Jeffries C.D."/>
            <person name="Detter J.C."/>
            <person name="Brettin T."/>
            <person name="Rohde M."/>
            <person name="Goker M."/>
            <person name="Bristow J."/>
            <person name="Markowitz V."/>
            <person name="Eisen J.A."/>
            <person name="Hugenholtz P."/>
            <person name="Kyrpides N.C."/>
            <person name="Klenk H.P."/>
        </authorList>
    </citation>
    <scope>NUCLEOTIDE SEQUENCE [LARGE SCALE GENOMIC DNA]</scope>
    <source>
        <strain evidence="3">DSM 14365 / CIP 107738 / JCM 11303 / AJ 13395 / SMP-2</strain>
    </source>
</reference>
<organism evidence="2 3">
    <name type="scientific">Haliangium ochraceum (strain DSM 14365 / JCM 11303 / SMP-2)</name>
    <dbReference type="NCBI Taxonomy" id="502025"/>
    <lineage>
        <taxon>Bacteria</taxon>
        <taxon>Pseudomonadati</taxon>
        <taxon>Myxococcota</taxon>
        <taxon>Polyangia</taxon>
        <taxon>Haliangiales</taxon>
        <taxon>Kofleriaceae</taxon>
        <taxon>Haliangium</taxon>
    </lineage>
</organism>
<dbReference type="HOGENOM" id="CLU_683008_0_0_7"/>
<dbReference type="EMBL" id="CP001804">
    <property type="protein sequence ID" value="ACY14262.1"/>
    <property type="molecule type" value="Genomic_DNA"/>
</dbReference>
<dbReference type="AlphaFoldDB" id="D0LX15"/>
<accession>D0LX15</accession>
<protein>
    <submittedName>
        <fullName evidence="2">Erythromycin esterase</fullName>
    </submittedName>
</protein>
<feature type="compositionally biased region" description="Low complexity" evidence="1">
    <location>
        <begin position="49"/>
        <end position="73"/>
    </location>
</feature>
<evidence type="ECO:0000313" key="2">
    <source>
        <dbReference type="EMBL" id="ACY14262.1"/>
    </source>
</evidence>
<evidence type="ECO:0000313" key="3">
    <source>
        <dbReference type="Proteomes" id="UP000001880"/>
    </source>
</evidence>
<dbReference type="GO" id="GO:0046677">
    <property type="term" value="P:response to antibiotic"/>
    <property type="evidence" value="ECO:0007669"/>
    <property type="project" value="InterPro"/>
</dbReference>
<dbReference type="KEGG" id="hoh:Hoch_1712"/>
<dbReference type="Pfam" id="PF05139">
    <property type="entry name" value="Erythro_esteras"/>
    <property type="match status" value="1"/>
</dbReference>
<name>D0LX15_HALO1</name>
<dbReference type="InterPro" id="IPR052036">
    <property type="entry name" value="Hydrolase/PRTase-associated"/>
</dbReference>
<dbReference type="Gene3D" id="3.40.1660.10">
    <property type="entry name" value="EreA-like (biosynthetic domain)"/>
    <property type="match status" value="2"/>
</dbReference>
<dbReference type="STRING" id="502025.Hoch_1712"/>
<keyword evidence="3" id="KW-1185">Reference proteome</keyword>
<dbReference type="SUPFAM" id="SSF159501">
    <property type="entry name" value="EreA/ChaN-like"/>
    <property type="match status" value="1"/>
</dbReference>
<sequence length="449" mass="48653">MCARSSQRLGQAVTTLSVTSKHHTTSAAPLLVVGLLSATLTLACAQHSTPATSSAPSAPASAEAAADPRAADAQGANQPGERAELERLLADLCDKRVVLLGEPGGHGDARTWATKSALLTRLIDECGFDAVLFESAIYDFLALDHQLAAGTAELSHLTDAVGEMWSRADLLQPWFAQLLERARAGRVRLGGLTAQVHSTANYARTQLPRLLSDYLPAAASERCVREWQRFMQWQYDDQHPYDEQARLALRECAEAAANAIAAQPSTPLRDEHLVMAQSLGRPLSDAYQSGGEALFNARDRTMYEHFLWYRNRLPVDSRIAVWCATIHAAKDLSGVPGVETLSSLGSHVHAEYGDRAASIGFSAYSGEMARIRGSVTAISEAPPGSLEAEVAPPQGLRYLDRDELRGFGEIVARPLSHDALKQARWDRVLDGLVVFREEQAPRFTTPAAP</sequence>
<proteinExistence type="predicted"/>
<dbReference type="PANTHER" id="PTHR31299:SF0">
    <property type="entry name" value="ESTERASE, PUTATIVE (AFU_ORTHOLOGUE AFUA_1G05850)-RELATED"/>
    <property type="match status" value="1"/>
</dbReference>
<gene>
    <name evidence="2" type="ordered locus">Hoch_1712</name>
</gene>
<dbReference type="InterPro" id="IPR007815">
    <property type="entry name" value="Emycin_Estase"/>
</dbReference>
<dbReference type="Proteomes" id="UP000001880">
    <property type="component" value="Chromosome"/>
</dbReference>
<dbReference type="OrthoDB" id="5949900at2"/>
<dbReference type="eggNOG" id="COG2312">
    <property type="taxonomic scope" value="Bacteria"/>
</dbReference>
<evidence type="ECO:0000256" key="1">
    <source>
        <dbReference type="SAM" id="MobiDB-lite"/>
    </source>
</evidence>
<feature type="region of interest" description="Disordered" evidence="1">
    <location>
        <begin position="49"/>
        <end position="80"/>
    </location>
</feature>
<dbReference type="PANTHER" id="PTHR31299">
    <property type="entry name" value="ESTERASE, PUTATIVE (AFU_ORTHOLOGUE AFUA_1G05850)-RELATED"/>
    <property type="match status" value="1"/>
</dbReference>